<dbReference type="InterPro" id="IPR015943">
    <property type="entry name" value="WD40/YVTN_repeat-like_dom_sf"/>
</dbReference>
<dbReference type="EMBL" id="AP028907">
    <property type="protein sequence ID" value="BES80987.1"/>
    <property type="molecule type" value="Genomic_DNA"/>
</dbReference>
<protein>
    <recommendedName>
        <fullName evidence="3">Anaphase-promoting complex subunit 4 WD40 domain-containing protein</fullName>
    </recommendedName>
</protein>
<accession>A0ABM8ITV0</accession>
<organism evidence="1 2">
    <name type="scientific">Pyrodictium abyssi</name>
    <dbReference type="NCBI Taxonomy" id="54256"/>
    <lineage>
        <taxon>Archaea</taxon>
        <taxon>Thermoproteota</taxon>
        <taxon>Thermoprotei</taxon>
        <taxon>Desulfurococcales</taxon>
        <taxon>Pyrodictiaceae</taxon>
        <taxon>Pyrodictium</taxon>
    </lineage>
</organism>
<keyword evidence="2" id="KW-1185">Reference proteome</keyword>
<dbReference type="GeneID" id="89288588"/>
<name>A0ABM8ITV0_9CREN</name>
<sequence>MRLQLDQLWEQQGLAAGAYAAAWSPGCSRLAALSGESLLIYEAGDGGPRLLLEARPRLGKLHGLAWSPDGRYIALAGDTAALAVVDAETGETLYRDRGLGLAVRWAGDRIAAGGWGYVALYRWRGGGAEKEWEKTVEGASIEGGGRAWFLAASAVELAGNTVLAAGWYSERGRLRAALVAVPAGGEPRLYGPGDLGLPVHRDTMATWIKASRGGVAAVSTHEQSGEQAGRILVLRATSTGGVGRIAEHTAQGPLYSLTWAIGSVVLAGGSQRIEAFRLELELNRLRRADVRLQGKPLSGPVRSLDYCSEADTLAAVVARRLRLYRLEVLEEDPLPWLAQRYMGSPGQG</sequence>
<gene>
    <name evidence="1" type="ORF">PABY_05540</name>
</gene>
<proteinExistence type="predicted"/>
<evidence type="ECO:0008006" key="3">
    <source>
        <dbReference type="Google" id="ProtNLM"/>
    </source>
</evidence>
<evidence type="ECO:0000313" key="1">
    <source>
        <dbReference type="EMBL" id="BES80987.1"/>
    </source>
</evidence>
<dbReference type="Proteomes" id="UP001341135">
    <property type="component" value="Chromosome"/>
</dbReference>
<evidence type="ECO:0000313" key="2">
    <source>
        <dbReference type="Proteomes" id="UP001341135"/>
    </source>
</evidence>
<dbReference type="RefSeq" id="WP_338251699.1">
    <property type="nucleotide sequence ID" value="NZ_AP028907.1"/>
</dbReference>
<dbReference type="Gene3D" id="2.130.10.10">
    <property type="entry name" value="YVTN repeat-like/Quinoprotein amine dehydrogenase"/>
    <property type="match status" value="1"/>
</dbReference>
<dbReference type="SUPFAM" id="SSF82171">
    <property type="entry name" value="DPP6 N-terminal domain-like"/>
    <property type="match status" value="1"/>
</dbReference>
<reference evidence="1 2" key="1">
    <citation type="submission" date="2023-09" db="EMBL/GenBank/DDBJ databases">
        <title>Pyrofollis japonicus gen. nov. sp. nov., a novel member of the family Pyrodictiaceae isolated from the Iheya North hydrothermal field.</title>
        <authorList>
            <person name="Miyazaki U."/>
            <person name="Sanari M."/>
            <person name="Tame A."/>
            <person name="Kitajima M."/>
            <person name="Okamoto A."/>
            <person name="Sawayama S."/>
            <person name="Miyazaki J."/>
            <person name="Takai K."/>
            <person name="Nakagawa S."/>
        </authorList>
    </citation>
    <scope>NUCLEOTIDE SEQUENCE [LARGE SCALE GENOMIC DNA]</scope>
    <source>
        <strain evidence="1 2">AV2</strain>
    </source>
</reference>